<protein>
    <submittedName>
        <fullName evidence="1">Phage portal protein</fullName>
    </submittedName>
</protein>
<evidence type="ECO:0000313" key="1">
    <source>
        <dbReference type="EMBL" id="PSK04218.1"/>
    </source>
</evidence>
<proteinExistence type="predicted"/>
<name>A0ABX5FL24_9BACL</name>
<dbReference type="GeneID" id="95753763"/>
<evidence type="ECO:0000313" key="2">
    <source>
        <dbReference type="Proteomes" id="UP000241645"/>
    </source>
</evidence>
<organism evidence="1 2">
    <name type="scientific">Brevibacillus porteri</name>
    <dbReference type="NCBI Taxonomy" id="2126350"/>
    <lineage>
        <taxon>Bacteria</taxon>
        <taxon>Bacillati</taxon>
        <taxon>Bacillota</taxon>
        <taxon>Bacilli</taxon>
        <taxon>Bacillales</taxon>
        <taxon>Paenibacillaceae</taxon>
        <taxon>Brevibacillus</taxon>
    </lineage>
</organism>
<dbReference type="Proteomes" id="UP000241645">
    <property type="component" value="Unassembled WGS sequence"/>
</dbReference>
<keyword evidence="2" id="KW-1185">Reference proteome</keyword>
<dbReference type="InterPro" id="IPR006427">
    <property type="entry name" value="Portal_HK97"/>
</dbReference>
<accession>A0ABX5FL24</accession>
<dbReference type="RefSeq" id="WP_106836299.1">
    <property type="nucleotide sequence ID" value="NZ_JARMEW010000044.1"/>
</dbReference>
<sequence>MGFLSDLVDKSAYSMADFNQDIRSLLRGHSTKSGQKVNEETALRYITVFSCARVLAETLGSLPFFVFRPRENGKGSDKATDHPLYGLLHDAPNDEMTSQTWRETSMGHLVLSGNTYSIITMDGKGQVTDLYPVPWNTVEPRRNHSTGKIEYQINDRGKIDVFPAEKVFHIPAFGFDGIKGYSPIRMAAEAIGLGMAATEFSARFYGQGMNIGGVLEHPQALSDQAYTRLQNWLEEKGSGLAHSWKPLILEEGMKFNRIPMPLTDAQFIETRKFTRDEICGLFRVPPHMIANLERATFSNIEHLSIDFVQHSLLPYVTRWEQTINWKLFSKKERAAGYYVKANVDGLLRGDYKSRQEGLAIQRQNGVINANEWRDKEDYNPIDGAEGTAYLVNGNMIPTTIAVSKGGEKG</sequence>
<gene>
    <name evidence="1" type="ORF">C7R92_27155</name>
</gene>
<reference evidence="1 2" key="1">
    <citation type="submission" date="2018-03" db="EMBL/GenBank/DDBJ databases">
        <title>Brevisbacillus phylogenomics.</title>
        <authorList>
            <person name="Dunlap C."/>
        </authorList>
    </citation>
    <scope>NUCLEOTIDE SEQUENCE [LARGE SCALE GENOMIC DNA]</scope>
    <source>
        <strain evidence="1 2">NRRL B-41110</strain>
    </source>
</reference>
<comment type="caution">
    <text evidence="1">The sequence shown here is derived from an EMBL/GenBank/DDBJ whole genome shotgun (WGS) entry which is preliminary data.</text>
</comment>
<dbReference type="EMBL" id="PXZO01000060">
    <property type="protein sequence ID" value="PSK04218.1"/>
    <property type="molecule type" value="Genomic_DNA"/>
</dbReference>
<dbReference type="NCBIfam" id="TIGR01537">
    <property type="entry name" value="portal_HK97"/>
    <property type="match status" value="1"/>
</dbReference>
<dbReference type="Pfam" id="PF04860">
    <property type="entry name" value="Phage_portal"/>
    <property type="match status" value="1"/>
</dbReference>
<dbReference type="InterPro" id="IPR006944">
    <property type="entry name" value="Phage/GTA_portal"/>
</dbReference>